<proteinExistence type="inferred from homology"/>
<feature type="transmembrane region" description="Helical" evidence="11">
    <location>
        <begin position="348"/>
        <end position="370"/>
    </location>
</feature>
<dbReference type="Pfam" id="PF00122">
    <property type="entry name" value="E1-E2_ATPase"/>
    <property type="match status" value="1"/>
</dbReference>
<keyword evidence="6 11" id="KW-0547">Nucleotide-binding</keyword>
<dbReference type="GO" id="GO:0005524">
    <property type="term" value="F:ATP binding"/>
    <property type="evidence" value="ECO:0007669"/>
    <property type="project" value="UniProtKB-UniRule"/>
</dbReference>
<protein>
    <submittedName>
        <fullName evidence="13">Copper-translocating P-type ATPase</fullName>
    </submittedName>
</protein>
<dbReference type="FunFam" id="2.70.150.10:FF:000020">
    <property type="entry name" value="Copper-exporting P-type ATPase A"/>
    <property type="match status" value="1"/>
</dbReference>
<dbReference type="EMBL" id="VXRY01000296">
    <property type="protein sequence ID" value="MXY33904.1"/>
    <property type="molecule type" value="Genomic_DNA"/>
</dbReference>
<dbReference type="InterPro" id="IPR006121">
    <property type="entry name" value="HMA_dom"/>
</dbReference>
<dbReference type="InterPro" id="IPR023214">
    <property type="entry name" value="HAD_sf"/>
</dbReference>
<dbReference type="Pfam" id="PF00403">
    <property type="entry name" value="HMA"/>
    <property type="match status" value="1"/>
</dbReference>
<dbReference type="PANTHER" id="PTHR43520">
    <property type="entry name" value="ATP7, ISOFORM B"/>
    <property type="match status" value="1"/>
</dbReference>
<dbReference type="InterPro" id="IPR017969">
    <property type="entry name" value="Heavy-metal-associated_CS"/>
</dbReference>
<keyword evidence="4 11" id="KW-0812">Transmembrane</keyword>
<dbReference type="InterPro" id="IPR018303">
    <property type="entry name" value="ATPase_P-typ_P_site"/>
</dbReference>
<dbReference type="Pfam" id="PF00702">
    <property type="entry name" value="Hydrolase"/>
    <property type="match status" value="1"/>
</dbReference>
<dbReference type="PROSITE" id="PS00154">
    <property type="entry name" value="ATPASE_E1_E2"/>
    <property type="match status" value="1"/>
</dbReference>
<dbReference type="CDD" id="cd00371">
    <property type="entry name" value="HMA"/>
    <property type="match status" value="1"/>
</dbReference>
<dbReference type="GO" id="GO:0005507">
    <property type="term" value="F:copper ion binding"/>
    <property type="evidence" value="ECO:0007669"/>
    <property type="project" value="TreeGrafter"/>
</dbReference>
<gene>
    <name evidence="13" type="ORF">F4Y60_07405</name>
</gene>
<dbReference type="GO" id="GO:0043682">
    <property type="term" value="F:P-type divalent copper transporter activity"/>
    <property type="evidence" value="ECO:0007669"/>
    <property type="project" value="TreeGrafter"/>
</dbReference>
<dbReference type="SUPFAM" id="SSF81653">
    <property type="entry name" value="Calcium ATPase, transduction domain A"/>
    <property type="match status" value="1"/>
</dbReference>
<dbReference type="InterPro" id="IPR008250">
    <property type="entry name" value="ATPase_P-typ_transduc_dom_A_sf"/>
</dbReference>
<evidence type="ECO:0000256" key="2">
    <source>
        <dbReference type="ARBA" id="ARBA00006024"/>
    </source>
</evidence>
<dbReference type="InterPro" id="IPR023299">
    <property type="entry name" value="ATPase_P-typ_cyto_dom_N"/>
</dbReference>
<keyword evidence="3 11" id="KW-1003">Cell membrane</keyword>
<evidence type="ECO:0000313" key="13">
    <source>
        <dbReference type="EMBL" id="MXY33904.1"/>
    </source>
</evidence>
<sequence>MEGTVQSTQRFRVTGLHCASCKARLEAALAAVPGIQEARVNLADASATLHMLGSVTPLRIQEAAERSGYGIEIDSGNVPEQEEREDTARLSRDTLVAAALVLPVFLVEMGGHVHPPVHHFVAQSIGLQASWTLQFLLVGAALAGPGRRFFESGFPALLRGRPDMNALVALGTSAAFGFSTVATFLPSLFPASARAVYFEAAGVIITLILLGRLLEARAKGKAGSAIQALIGLQPQVARVVTESGEEDRLIERLEPGDLVRVRPGERVPVDGSVVDGSSLVDESMLTGEPLAVPKAEGDVVTGATLNGKGALLVRATRVGRDTVLARIVQLVRDAQATRLPVEALVDRVTAWFVPAVVLVAVVAALAWLAFAPELALVAGVSVLIVACPCAMGLAVPTSIMTGTGRAAELGVLFRQGDALQRLSSVDTVAFDKTGTLTEGAPRLTHVEVADGFERQEVLKAAAAVEALSEHPVAQAVTSSEEGWPEAAGFQSLSGRGAVATVGNQQVRVGSARMMAEAGIDISTLAEAAKDRARLGETAFFVSVGARPAAVLSVADPVKDTAIRAISDLNAGGHRVALVSGDGRDAAEAIAQRLGIGDVFADALPEAKAAVIHDLSRAGTLAFGGDGINDAPALATSDVGIAIGTGTDVAIESADVILTSGDPRGVVAAIGLSRDTMRNIRQNLAWAFGYNILLIPVAAGALYPAFGILLSPMLAAAAMALSSVAVVTNALRLRRSEGKLA</sequence>
<dbReference type="NCBIfam" id="TIGR01494">
    <property type="entry name" value="ATPase_P-type"/>
    <property type="match status" value="1"/>
</dbReference>
<dbReference type="GO" id="GO:0055070">
    <property type="term" value="P:copper ion homeostasis"/>
    <property type="evidence" value="ECO:0007669"/>
    <property type="project" value="TreeGrafter"/>
</dbReference>
<dbReference type="Gene3D" id="2.70.150.10">
    <property type="entry name" value="Calcium-transporting ATPase, cytoplasmic transduction domain A"/>
    <property type="match status" value="1"/>
</dbReference>
<dbReference type="GO" id="GO:0005886">
    <property type="term" value="C:plasma membrane"/>
    <property type="evidence" value="ECO:0007669"/>
    <property type="project" value="UniProtKB-SubCell"/>
</dbReference>
<dbReference type="PROSITE" id="PS50846">
    <property type="entry name" value="HMA_2"/>
    <property type="match status" value="1"/>
</dbReference>
<dbReference type="PRINTS" id="PR00943">
    <property type="entry name" value="CUATPASE"/>
</dbReference>
<dbReference type="SUPFAM" id="SSF55008">
    <property type="entry name" value="HMA, heavy metal-associated domain"/>
    <property type="match status" value="1"/>
</dbReference>
<keyword evidence="10 11" id="KW-0472">Membrane</keyword>
<feature type="transmembrane region" description="Helical" evidence="11">
    <location>
        <begin position="125"/>
        <end position="145"/>
    </location>
</feature>
<feature type="transmembrane region" description="Helical" evidence="11">
    <location>
        <begin position="195"/>
        <end position="214"/>
    </location>
</feature>
<feature type="domain" description="HMA" evidence="12">
    <location>
        <begin position="7"/>
        <end position="72"/>
    </location>
</feature>
<evidence type="ECO:0000256" key="6">
    <source>
        <dbReference type="ARBA" id="ARBA00022741"/>
    </source>
</evidence>
<dbReference type="SUPFAM" id="SSF56784">
    <property type="entry name" value="HAD-like"/>
    <property type="match status" value="1"/>
</dbReference>
<dbReference type="InterPro" id="IPR036163">
    <property type="entry name" value="HMA_dom_sf"/>
</dbReference>
<dbReference type="Gene3D" id="3.40.50.1000">
    <property type="entry name" value="HAD superfamily/HAD-like"/>
    <property type="match status" value="1"/>
</dbReference>
<feature type="transmembrane region" description="Helical" evidence="11">
    <location>
        <begin position="683"/>
        <end position="702"/>
    </location>
</feature>
<evidence type="ECO:0000256" key="11">
    <source>
        <dbReference type="RuleBase" id="RU362081"/>
    </source>
</evidence>
<feature type="transmembrane region" description="Helical" evidence="11">
    <location>
        <begin position="376"/>
        <end position="395"/>
    </location>
</feature>
<dbReference type="InterPro" id="IPR044492">
    <property type="entry name" value="P_typ_ATPase_HD_dom"/>
</dbReference>
<keyword evidence="5 11" id="KW-0479">Metal-binding</keyword>
<dbReference type="NCBIfam" id="TIGR01511">
    <property type="entry name" value="ATPase-IB1_Cu"/>
    <property type="match status" value="1"/>
</dbReference>
<dbReference type="InterPro" id="IPR001757">
    <property type="entry name" value="P_typ_ATPase"/>
</dbReference>
<evidence type="ECO:0000256" key="5">
    <source>
        <dbReference type="ARBA" id="ARBA00022723"/>
    </source>
</evidence>
<keyword evidence="8" id="KW-1278">Translocase</keyword>
<evidence type="ECO:0000256" key="7">
    <source>
        <dbReference type="ARBA" id="ARBA00022840"/>
    </source>
</evidence>
<evidence type="ECO:0000259" key="12">
    <source>
        <dbReference type="PROSITE" id="PS50846"/>
    </source>
</evidence>
<accession>A0A6B0XYV7</accession>
<dbReference type="SFLD" id="SFLDF00027">
    <property type="entry name" value="p-type_atpase"/>
    <property type="match status" value="1"/>
</dbReference>
<dbReference type="NCBIfam" id="TIGR01525">
    <property type="entry name" value="ATPase-IB_hvy"/>
    <property type="match status" value="1"/>
</dbReference>
<feature type="transmembrane region" description="Helical" evidence="11">
    <location>
        <begin position="94"/>
        <end position="113"/>
    </location>
</feature>
<evidence type="ECO:0000256" key="4">
    <source>
        <dbReference type="ARBA" id="ARBA00022692"/>
    </source>
</evidence>
<keyword evidence="7 11" id="KW-0067">ATP-binding</keyword>
<evidence type="ECO:0000256" key="9">
    <source>
        <dbReference type="ARBA" id="ARBA00022989"/>
    </source>
</evidence>
<dbReference type="GO" id="GO:0060003">
    <property type="term" value="P:copper ion export"/>
    <property type="evidence" value="ECO:0007669"/>
    <property type="project" value="UniProtKB-ARBA"/>
</dbReference>
<dbReference type="InterPro" id="IPR036412">
    <property type="entry name" value="HAD-like_sf"/>
</dbReference>
<comment type="caution">
    <text evidence="13">The sequence shown here is derived from an EMBL/GenBank/DDBJ whole genome shotgun (WGS) entry which is preliminary data.</text>
</comment>
<dbReference type="SFLD" id="SFLDG00002">
    <property type="entry name" value="C1.7:_P-type_atpase_like"/>
    <property type="match status" value="1"/>
</dbReference>
<name>A0A6B0XYV7_9RHOB</name>
<dbReference type="InterPro" id="IPR023298">
    <property type="entry name" value="ATPase_P-typ_TM_dom_sf"/>
</dbReference>
<feature type="transmembrane region" description="Helical" evidence="11">
    <location>
        <begin position="166"/>
        <end position="189"/>
    </location>
</feature>
<dbReference type="PANTHER" id="PTHR43520:SF8">
    <property type="entry name" value="P-TYPE CU(+) TRANSPORTER"/>
    <property type="match status" value="1"/>
</dbReference>
<comment type="subcellular location">
    <subcellularLocation>
        <location evidence="1">Cell membrane</location>
        <topology evidence="1">Multi-pass membrane protein</topology>
    </subcellularLocation>
</comment>
<evidence type="ECO:0000256" key="1">
    <source>
        <dbReference type="ARBA" id="ARBA00004651"/>
    </source>
</evidence>
<keyword evidence="9 11" id="KW-1133">Transmembrane helix</keyword>
<feature type="transmembrane region" description="Helical" evidence="11">
    <location>
        <begin position="708"/>
        <end position="730"/>
    </location>
</feature>
<dbReference type="AlphaFoldDB" id="A0A6B0XYV7"/>
<dbReference type="SFLD" id="SFLDS00003">
    <property type="entry name" value="Haloacid_Dehalogenase"/>
    <property type="match status" value="1"/>
</dbReference>
<dbReference type="Gene3D" id="3.30.70.100">
    <property type="match status" value="1"/>
</dbReference>
<dbReference type="SUPFAM" id="SSF81665">
    <property type="entry name" value="Calcium ATPase, transmembrane domain M"/>
    <property type="match status" value="1"/>
</dbReference>
<evidence type="ECO:0000256" key="8">
    <source>
        <dbReference type="ARBA" id="ARBA00022967"/>
    </source>
</evidence>
<dbReference type="GO" id="GO:0016887">
    <property type="term" value="F:ATP hydrolysis activity"/>
    <property type="evidence" value="ECO:0007669"/>
    <property type="project" value="InterPro"/>
</dbReference>
<dbReference type="InterPro" id="IPR059000">
    <property type="entry name" value="ATPase_P-type_domA"/>
</dbReference>
<dbReference type="PRINTS" id="PR00119">
    <property type="entry name" value="CATATPASE"/>
</dbReference>
<dbReference type="PROSITE" id="PS01047">
    <property type="entry name" value="HMA_1"/>
    <property type="match status" value="1"/>
</dbReference>
<reference evidence="13" key="1">
    <citation type="submission" date="2019-09" db="EMBL/GenBank/DDBJ databases">
        <title>Characterisation of the sponge microbiome using genome-centric metagenomics.</title>
        <authorList>
            <person name="Engelberts J.P."/>
            <person name="Robbins S.J."/>
            <person name="De Goeij J.M."/>
            <person name="Aranda M."/>
            <person name="Bell S.C."/>
            <person name="Webster N.S."/>
        </authorList>
    </citation>
    <scope>NUCLEOTIDE SEQUENCE</scope>
    <source>
        <strain evidence="13">SB0664_bin_43</strain>
    </source>
</reference>
<comment type="similarity">
    <text evidence="2 11">Belongs to the cation transport ATPase (P-type) (TC 3.A.3) family. Type IB subfamily.</text>
</comment>
<dbReference type="CDD" id="cd02094">
    <property type="entry name" value="P-type_ATPase_Cu-like"/>
    <property type="match status" value="1"/>
</dbReference>
<evidence type="ECO:0000256" key="10">
    <source>
        <dbReference type="ARBA" id="ARBA00023136"/>
    </source>
</evidence>
<organism evidence="13">
    <name type="scientific">Boseongicola sp. SB0664_bin_43</name>
    <dbReference type="NCBI Taxonomy" id="2604844"/>
    <lineage>
        <taxon>Bacteria</taxon>
        <taxon>Pseudomonadati</taxon>
        <taxon>Pseudomonadota</taxon>
        <taxon>Alphaproteobacteria</taxon>
        <taxon>Rhodobacterales</taxon>
        <taxon>Paracoccaceae</taxon>
        <taxon>Boseongicola</taxon>
    </lineage>
</organism>
<evidence type="ECO:0000256" key="3">
    <source>
        <dbReference type="ARBA" id="ARBA00022475"/>
    </source>
</evidence>
<dbReference type="Gene3D" id="3.40.1110.10">
    <property type="entry name" value="Calcium-transporting ATPase, cytoplasmic domain N"/>
    <property type="match status" value="1"/>
</dbReference>
<dbReference type="InterPro" id="IPR027256">
    <property type="entry name" value="P-typ_ATPase_IB"/>
</dbReference>